<dbReference type="EMBL" id="JAQBIE010000008">
    <property type="protein sequence ID" value="MDB6177390.1"/>
    <property type="molecule type" value="Genomic_DNA"/>
</dbReference>
<dbReference type="RefSeq" id="WP_271888514.1">
    <property type="nucleotide sequence ID" value="NZ_JAQBIE010000008.1"/>
</dbReference>
<keyword evidence="2" id="KW-1185">Reference proteome</keyword>
<evidence type="ECO:0000313" key="2">
    <source>
        <dbReference type="Proteomes" id="UP001165641"/>
    </source>
</evidence>
<accession>A0ABT4ZFB9</accession>
<dbReference type="Proteomes" id="UP001165641">
    <property type="component" value="Unassembled WGS sequence"/>
</dbReference>
<evidence type="ECO:0000313" key="1">
    <source>
        <dbReference type="EMBL" id="MDB6177390.1"/>
    </source>
</evidence>
<gene>
    <name evidence="1" type="ORF">PAF17_07675</name>
</gene>
<reference evidence="1" key="1">
    <citation type="submission" date="2022-12" db="EMBL/GenBank/DDBJ databases">
        <title>Paracoccus onchidii sp. nov., isolated from a marine invertebrate from the South China Sea.</title>
        <authorList>
            <person name="Xu S."/>
            <person name="Liu Z."/>
            <person name="Xu Y."/>
        </authorList>
    </citation>
    <scope>NUCLEOTIDE SEQUENCE</scope>
    <source>
        <strain evidence="1">Z330</strain>
    </source>
</reference>
<organism evidence="1 2">
    <name type="scientific">Paracoccus onchidii</name>
    <dbReference type="NCBI Taxonomy" id="3017813"/>
    <lineage>
        <taxon>Bacteria</taxon>
        <taxon>Pseudomonadati</taxon>
        <taxon>Pseudomonadota</taxon>
        <taxon>Alphaproteobacteria</taxon>
        <taxon>Rhodobacterales</taxon>
        <taxon>Paracoccaceae</taxon>
        <taxon>Paracoccus</taxon>
    </lineage>
</organism>
<comment type="caution">
    <text evidence="1">The sequence shown here is derived from an EMBL/GenBank/DDBJ whole genome shotgun (WGS) entry which is preliminary data.</text>
</comment>
<name>A0ABT4ZFB9_9RHOB</name>
<sequence length="163" mass="18588">MASRNQPAAQHPEGTMLNRILRRRISRERRYENLARSEAGVLRIVRRIFHNQALVENDQMPLDQALQVDPGALGSAVPLRMLLVINAMRRARHSCFTYANPFCQCCQGRLTNEERLFIAVFRACMHEQTSLAHGHAMVLCEGGDTRDFLKHMHQLARAVGRSL</sequence>
<proteinExistence type="predicted"/>
<protein>
    <submittedName>
        <fullName evidence="1">Uncharacterized protein</fullName>
    </submittedName>
</protein>